<proteinExistence type="predicted"/>
<name>A0A369KA67_HYPMA</name>
<feature type="region of interest" description="Disordered" evidence="1">
    <location>
        <begin position="198"/>
        <end position="238"/>
    </location>
</feature>
<evidence type="ECO:0000313" key="4">
    <source>
        <dbReference type="Proteomes" id="UP000076154"/>
    </source>
</evidence>
<sequence>MKLADFEAHINVDGVALPEYSCQTDKDGEKVSCWIPSEAGKSFTVSWKTLVGKPYEISGKVNIDGNSLGGRIQYPNATMTVEHTGASISSTTERPFIFSSLNTTDDDTYLNNTTTMSIGDITIAFWEIVTGEETYAIPITLSNEKVHERSKKAMAHRVELGELKERSSRKTVMATNVRVLSTFVFKYRSIDILRAEGIAPPDPAAQKRKADDIDGKDDDDEEEEEEEPGNGNEEADQAELKALLEKVNAIQSKLAKKAPKVKGNKRVKTESYSAFVPGEVIDLT</sequence>
<dbReference type="PANTHER" id="PTHR36223">
    <property type="entry name" value="BETA-LACTAMASE-TYPE TRANSPEPTIDASE FOLD DOMAIN CONTAINING PROTEIN"/>
    <property type="match status" value="1"/>
</dbReference>
<dbReference type="AlphaFoldDB" id="A0A369KA67"/>
<keyword evidence="4" id="KW-1185">Reference proteome</keyword>
<dbReference type="STRING" id="39966.A0A369KA67"/>
<protein>
    <recommendedName>
        <fullName evidence="2">DUF7918 domain-containing protein</fullName>
    </recommendedName>
</protein>
<feature type="compositionally biased region" description="Acidic residues" evidence="1">
    <location>
        <begin position="214"/>
        <end position="237"/>
    </location>
</feature>
<dbReference type="InterPro" id="IPR057678">
    <property type="entry name" value="DUF7918"/>
</dbReference>
<dbReference type="OrthoDB" id="3364132at2759"/>
<reference evidence="3" key="1">
    <citation type="submission" date="2018-04" db="EMBL/GenBank/DDBJ databases">
        <title>Whole genome sequencing of Hypsizygus marmoreus.</title>
        <authorList>
            <person name="Choi I.-G."/>
            <person name="Min B."/>
            <person name="Kim J.-G."/>
            <person name="Kim S."/>
            <person name="Oh Y.-L."/>
            <person name="Kong W.-S."/>
            <person name="Park H."/>
            <person name="Jeong J."/>
            <person name="Song E.-S."/>
        </authorList>
    </citation>
    <scope>NUCLEOTIDE SEQUENCE [LARGE SCALE GENOMIC DNA]</scope>
    <source>
        <strain evidence="3">51987-8</strain>
    </source>
</reference>
<dbReference type="Proteomes" id="UP000076154">
    <property type="component" value="Unassembled WGS sequence"/>
</dbReference>
<dbReference type="EMBL" id="LUEZ02000010">
    <property type="protein sequence ID" value="RDB28684.1"/>
    <property type="molecule type" value="Genomic_DNA"/>
</dbReference>
<evidence type="ECO:0000259" key="2">
    <source>
        <dbReference type="Pfam" id="PF25534"/>
    </source>
</evidence>
<dbReference type="Pfam" id="PF25534">
    <property type="entry name" value="DUF7918"/>
    <property type="match status" value="1"/>
</dbReference>
<comment type="caution">
    <text evidence="3">The sequence shown here is derived from an EMBL/GenBank/DDBJ whole genome shotgun (WGS) entry which is preliminary data.</text>
</comment>
<feature type="domain" description="DUF7918" evidence="2">
    <location>
        <begin position="7"/>
        <end position="200"/>
    </location>
</feature>
<evidence type="ECO:0000256" key="1">
    <source>
        <dbReference type="SAM" id="MobiDB-lite"/>
    </source>
</evidence>
<organism evidence="3 4">
    <name type="scientific">Hypsizygus marmoreus</name>
    <name type="common">White beech mushroom</name>
    <name type="synonym">Agaricus marmoreus</name>
    <dbReference type="NCBI Taxonomy" id="39966"/>
    <lineage>
        <taxon>Eukaryota</taxon>
        <taxon>Fungi</taxon>
        <taxon>Dikarya</taxon>
        <taxon>Basidiomycota</taxon>
        <taxon>Agaricomycotina</taxon>
        <taxon>Agaricomycetes</taxon>
        <taxon>Agaricomycetidae</taxon>
        <taxon>Agaricales</taxon>
        <taxon>Tricholomatineae</taxon>
        <taxon>Lyophyllaceae</taxon>
        <taxon>Hypsizygus</taxon>
    </lineage>
</organism>
<evidence type="ECO:0000313" key="3">
    <source>
        <dbReference type="EMBL" id="RDB28684.1"/>
    </source>
</evidence>
<dbReference type="InParanoid" id="A0A369KA67"/>
<accession>A0A369KA67</accession>
<gene>
    <name evidence="3" type="ORF">Hypma_014843</name>
</gene>
<dbReference type="PANTHER" id="PTHR36223:SF1">
    <property type="entry name" value="TRANSCRIPTION ELONGATION FACTOR EAF N-TERMINAL DOMAIN-CONTAINING PROTEIN"/>
    <property type="match status" value="1"/>
</dbReference>